<protein>
    <submittedName>
        <fullName evidence="1">Uncharacterized protein</fullName>
    </submittedName>
</protein>
<evidence type="ECO:0000313" key="1">
    <source>
        <dbReference type="EMBL" id="TWJ26531.1"/>
    </source>
</evidence>
<dbReference type="EMBL" id="VLLN01000005">
    <property type="protein sequence ID" value="TWJ26531.1"/>
    <property type="molecule type" value="Genomic_DNA"/>
</dbReference>
<evidence type="ECO:0000313" key="2">
    <source>
        <dbReference type="Proteomes" id="UP000319449"/>
    </source>
</evidence>
<keyword evidence="2" id="KW-1185">Reference proteome</keyword>
<reference evidence="1 2" key="1">
    <citation type="submission" date="2019-07" db="EMBL/GenBank/DDBJ databases">
        <title>Genomic Encyclopedia of Archaeal and Bacterial Type Strains, Phase II (KMG-II): from individual species to whole genera.</title>
        <authorList>
            <person name="Goeker M."/>
        </authorList>
    </citation>
    <scope>NUCLEOTIDE SEQUENCE [LARGE SCALE GENOMIC DNA]</scope>
    <source>
        <strain evidence="1 2">ATCC BAA-1139</strain>
    </source>
</reference>
<dbReference type="AlphaFoldDB" id="A0A562W949"/>
<dbReference type="Proteomes" id="UP000319449">
    <property type="component" value="Unassembled WGS sequence"/>
</dbReference>
<proteinExistence type="predicted"/>
<accession>A0A562W949</accession>
<name>A0A562W949_9BACT</name>
<gene>
    <name evidence="1" type="ORF">JN12_01243</name>
</gene>
<comment type="caution">
    <text evidence="1">The sequence shown here is derived from an EMBL/GenBank/DDBJ whole genome shotgun (WGS) entry which is preliminary data.</text>
</comment>
<organism evidence="1 2">
    <name type="scientific">Geobacter argillaceus</name>
    <dbReference type="NCBI Taxonomy" id="345631"/>
    <lineage>
        <taxon>Bacteria</taxon>
        <taxon>Pseudomonadati</taxon>
        <taxon>Thermodesulfobacteriota</taxon>
        <taxon>Desulfuromonadia</taxon>
        <taxon>Geobacterales</taxon>
        <taxon>Geobacteraceae</taxon>
        <taxon>Geobacter</taxon>
    </lineage>
</organism>
<sequence length="42" mass="4592">MNVLEHAHPCPSICGDICNPDFLSGLYGLTGHRHMLCECHLG</sequence>